<evidence type="ECO:0000313" key="2">
    <source>
        <dbReference type="EMBL" id="KKK93149.1"/>
    </source>
</evidence>
<dbReference type="InterPro" id="IPR036116">
    <property type="entry name" value="FN3_sf"/>
</dbReference>
<dbReference type="InterPro" id="IPR003961">
    <property type="entry name" value="FN3_dom"/>
</dbReference>
<feature type="non-terminal residue" evidence="2">
    <location>
        <position position="436"/>
    </location>
</feature>
<organism evidence="2">
    <name type="scientific">marine sediment metagenome</name>
    <dbReference type="NCBI Taxonomy" id="412755"/>
    <lineage>
        <taxon>unclassified sequences</taxon>
        <taxon>metagenomes</taxon>
        <taxon>ecological metagenomes</taxon>
    </lineage>
</organism>
<dbReference type="SUPFAM" id="SSF49265">
    <property type="entry name" value="Fibronectin type III"/>
    <property type="match status" value="2"/>
</dbReference>
<dbReference type="AlphaFoldDB" id="A0A0F9BRN5"/>
<feature type="non-terminal residue" evidence="2">
    <location>
        <position position="1"/>
    </location>
</feature>
<dbReference type="InterPro" id="IPR013783">
    <property type="entry name" value="Ig-like_fold"/>
</dbReference>
<protein>
    <recommendedName>
        <fullName evidence="1">Fibronectin type-III domain-containing protein</fullName>
    </recommendedName>
</protein>
<dbReference type="PROSITE" id="PS50853">
    <property type="entry name" value="FN3"/>
    <property type="match status" value="1"/>
</dbReference>
<proteinExistence type="predicted"/>
<dbReference type="Gene3D" id="2.60.40.10">
    <property type="entry name" value="Immunoglobulins"/>
    <property type="match status" value="2"/>
</dbReference>
<dbReference type="SMART" id="SM00060">
    <property type="entry name" value="FN3"/>
    <property type="match status" value="3"/>
</dbReference>
<comment type="caution">
    <text evidence="2">The sequence shown here is derived from an EMBL/GenBank/DDBJ whole genome shotgun (WGS) entry which is preliminary data.</text>
</comment>
<reference evidence="2" key="1">
    <citation type="journal article" date="2015" name="Nature">
        <title>Complex archaea that bridge the gap between prokaryotes and eukaryotes.</title>
        <authorList>
            <person name="Spang A."/>
            <person name="Saw J.H."/>
            <person name="Jorgensen S.L."/>
            <person name="Zaremba-Niedzwiedzka K."/>
            <person name="Martijn J."/>
            <person name="Lind A.E."/>
            <person name="van Eijk R."/>
            <person name="Schleper C."/>
            <person name="Guy L."/>
            <person name="Ettema T.J."/>
        </authorList>
    </citation>
    <scope>NUCLEOTIDE SEQUENCE</scope>
</reference>
<evidence type="ECO:0000259" key="1">
    <source>
        <dbReference type="PROSITE" id="PS50853"/>
    </source>
</evidence>
<feature type="domain" description="Fibronectin type-III" evidence="1">
    <location>
        <begin position="300"/>
        <end position="401"/>
    </location>
</feature>
<dbReference type="CDD" id="cd00063">
    <property type="entry name" value="FN3"/>
    <property type="match status" value="1"/>
</dbReference>
<gene>
    <name evidence="2" type="ORF">LCGC14_2695770</name>
</gene>
<dbReference type="EMBL" id="LAZR01047898">
    <property type="protein sequence ID" value="KKK93149.1"/>
    <property type="molecule type" value="Genomic_DNA"/>
</dbReference>
<sequence>YRVRSYDGASNNSGYTTNVSKVTLSDSPTIPVATDGTLVDQVGVSWSAAVTANHYHVYKDGVAGVGTLIYNSTGTSTTDTVLDDSTHTYYVYAVNSEDANSATYISDTGYRLAVPTAPTIGAATAQSTTSIRWAFTDNASNEDGFKIHDGAHSIVASSATANLSYVDETSLTANTQYTRHAHTYNGAGDSSASANVSKYTLSATPNVSADKTASTWYNTTDVIFTNAASFGGAGVQYYRYVFDQNATHTWADTETQWSASTLTRTASANGSWYLHVKAFNGDDVANGTQTYGPFYYDGSAPTDPSGLGATASSVSQIDLSWTVSTDAGGSNLIGYKIERAPDSAGSPGTFAQIATPSSNSYNNTSLTANTKYWYRVRSYDGATNNSGYTSNVSKVTLSDPPTLPVATDNTYTDKINVSWSSSATANHYHVYRDGVS</sequence>
<dbReference type="Pfam" id="PF00041">
    <property type="entry name" value="fn3"/>
    <property type="match status" value="1"/>
</dbReference>
<name>A0A0F9BRN5_9ZZZZ</name>
<accession>A0A0F9BRN5</accession>